<keyword evidence="3" id="KW-1185">Reference proteome</keyword>
<proteinExistence type="predicted"/>
<evidence type="ECO:0000256" key="1">
    <source>
        <dbReference type="SAM" id="MobiDB-lite"/>
    </source>
</evidence>
<protein>
    <submittedName>
        <fullName evidence="2 4">Uncharacterized protein</fullName>
    </submittedName>
</protein>
<gene>
    <name evidence="2" type="ORF">TASK_LOCUS8081</name>
</gene>
<name>A0A0R3WBQ1_TAEAS</name>
<accession>A0A0R3WBQ1</accession>
<reference evidence="2 3" key="2">
    <citation type="submission" date="2018-11" db="EMBL/GenBank/DDBJ databases">
        <authorList>
            <consortium name="Pathogen Informatics"/>
        </authorList>
    </citation>
    <scope>NUCLEOTIDE SEQUENCE [LARGE SCALE GENOMIC DNA]</scope>
</reference>
<feature type="compositionally biased region" description="Low complexity" evidence="1">
    <location>
        <begin position="1"/>
        <end position="13"/>
    </location>
</feature>
<organism evidence="4">
    <name type="scientific">Taenia asiatica</name>
    <name type="common">Asian tapeworm</name>
    <dbReference type="NCBI Taxonomy" id="60517"/>
    <lineage>
        <taxon>Eukaryota</taxon>
        <taxon>Metazoa</taxon>
        <taxon>Spiralia</taxon>
        <taxon>Lophotrochozoa</taxon>
        <taxon>Platyhelminthes</taxon>
        <taxon>Cestoda</taxon>
        <taxon>Eucestoda</taxon>
        <taxon>Cyclophyllidea</taxon>
        <taxon>Taeniidae</taxon>
        <taxon>Taenia</taxon>
    </lineage>
</organism>
<dbReference type="Proteomes" id="UP000282613">
    <property type="component" value="Unassembled WGS sequence"/>
</dbReference>
<dbReference type="AlphaFoldDB" id="A0A0R3WBQ1"/>
<evidence type="ECO:0000313" key="2">
    <source>
        <dbReference type="EMBL" id="VDK39546.1"/>
    </source>
</evidence>
<feature type="region of interest" description="Disordered" evidence="1">
    <location>
        <begin position="1"/>
        <end position="22"/>
    </location>
</feature>
<evidence type="ECO:0000313" key="4">
    <source>
        <dbReference type="WBParaSite" id="TASK_0000808001-mRNA-1"/>
    </source>
</evidence>
<sequence length="209" mass="22750">MPHSATATTTATTPRLSRARNADDAPHGLIPAACLPGACHVCARARSRLEIGQSIDRASRLPPTSACSHSRSRVLELRTCIWMDGRLTTTDAWCLECTLIHHKQSPIAGPNQGKLERERTVLRMHARLSHSLVLWLSSHDQYRASSSFASSSSPSSSASRTSSSCASSACSVAHAPVLAFELEARVANADRQGVYLRVVYVVYRRRSLD</sequence>
<evidence type="ECO:0000313" key="3">
    <source>
        <dbReference type="Proteomes" id="UP000282613"/>
    </source>
</evidence>
<dbReference type="EMBL" id="UYRS01018724">
    <property type="protein sequence ID" value="VDK39546.1"/>
    <property type="molecule type" value="Genomic_DNA"/>
</dbReference>
<reference evidence="4" key="1">
    <citation type="submission" date="2017-02" db="UniProtKB">
        <authorList>
            <consortium name="WormBaseParasite"/>
        </authorList>
    </citation>
    <scope>IDENTIFICATION</scope>
</reference>
<dbReference type="WBParaSite" id="TASK_0000808001-mRNA-1">
    <property type="protein sequence ID" value="TASK_0000808001-mRNA-1"/>
    <property type="gene ID" value="TASK_0000808001"/>
</dbReference>
<dbReference type="OrthoDB" id="10602932at2759"/>